<dbReference type="AlphaFoldDB" id="A0AAE4I1Z4"/>
<dbReference type="SUPFAM" id="SSF53850">
    <property type="entry name" value="Periplasmic binding protein-like II"/>
    <property type="match status" value="1"/>
</dbReference>
<dbReference type="InterPro" id="IPR050490">
    <property type="entry name" value="Bact_solute-bd_prot1"/>
</dbReference>
<proteinExistence type="predicted"/>
<dbReference type="InterPro" id="IPR006059">
    <property type="entry name" value="SBP"/>
</dbReference>
<comment type="caution">
    <text evidence="1">The sequence shown here is derived from an EMBL/GenBank/DDBJ whole genome shotgun (WGS) entry which is preliminary data.</text>
</comment>
<dbReference type="EMBL" id="JARQAI010000013">
    <property type="protein sequence ID" value="MDT2737378.1"/>
    <property type="molecule type" value="Genomic_DNA"/>
</dbReference>
<dbReference type="PANTHER" id="PTHR43649:SF12">
    <property type="entry name" value="DIACETYLCHITOBIOSE BINDING PROTEIN DASA"/>
    <property type="match status" value="1"/>
</dbReference>
<protein>
    <submittedName>
        <fullName evidence="1">Extracellular solute-binding protein</fullName>
    </submittedName>
</protein>
<dbReference type="Proteomes" id="UP001180842">
    <property type="component" value="Unassembled WGS sequence"/>
</dbReference>
<gene>
    <name evidence="1" type="ORF">P7H00_09585</name>
</gene>
<accession>A0AAE4I1Z4</accession>
<evidence type="ECO:0000313" key="2">
    <source>
        <dbReference type="Proteomes" id="UP001180842"/>
    </source>
</evidence>
<sequence>MNKKIIGIVIGLGAVLAVILGASYSRRPVTITVGVFAGSNWDVPNGNSYQVIDDAIAQFKKEHPNVKIVYDSGVQKEDYSLWLSEKIVAGKEPDVFLVPSEDFNTLSSLGAMKDLDSLMARDQDFDKKEYYKSAIQSGVFQKSQYALPYESNPTLMFVNKTLLEKEGIPLPSNDWTLDDFYKISKAVTKDSNQDGVIDQYGYYDYDWLDSVFAHGSKVFDEEGYNSYLSQDSFKQAINFVRKLQKLNQGYPVNADDFDRGDIAFSPMPLAQYRTYKPYPWRVKKYSNFEWDCVKMPTLSGSEGNSQTSTLLMGMSANTKHTRLAWEFLKTLCYDQKVQQNLIEYSQGLSPLKKVTRSDQTISLINEDTKDSMVDLHLLNEVMEGTVNHSQFKKYQSALKIIDTSLQQFINSNEDMDISLLTLQREVDQYLKE</sequence>
<name>A0AAE4I1Z4_9ENTE</name>
<organism evidence="1 2">
    <name type="scientific">Enterococcus pseudoavium</name>
    <dbReference type="NCBI Taxonomy" id="44007"/>
    <lineage>
        <taxon>Bacteria</taxon>
        <taxon>Bacillati</taxon>
        <taxon>Bacillota</taxon>
        <taxon>Bacilli</taxon>
        <taxon>Lactobacillales</taxon>
        <taxon>Enterococcaceae</taxon>
        <taxon>Enterococcus</taxon>
    </lineage>
</organism>
<dbReference type="Pfam" id="PF01547">
    <property type="entry name" value="SBP_bac_1"/>
    <property type="match status" value="1"/>
</dbReference>
<dbReference type="PANTHER" id="PTHR43649">
    <property type="entry name" value="ARABINOSE-BINDING PROTEIN-RELATED"/>
    <property type="match status" value="1"/>
</dbReference>
<evidence type="ECO:0000313" key="1">
    <source>
        <dbReference type="EMBL" id="MDT2737378.1"/>
    </source>
</evidence>
<reference evidence="1" key="1">
    <citation type="submission" date="2023-03" db="EMBL/GenBank/DDBJ databases">
        <authorList>
            <person name="Shen W."/>
            <person name="Cai J."/>
        </authorList>
    </citation>
    <scope>NUCLEOTIDE SEQUENCE</scope>
    <source>
        <strain evidence="1">P69-2</strain>
    </source>
</reference>
<dbReference type="RefSeq" id="WP_311797147.1">
    <property type="nucleotide sequence ID" value="NZ_JARQAI010000013.1"/>
</dbReference>
<dbReference type="Gene3D" id="3.40.190.10">
    <property type="entry name" value="Periplasmic binding protein-like II"/>
    <property type="match status" value="1"/>
</dbReference>